<protein>
    <submittedName>
        <fullName evidence="2">Uncharacterized protein</fullName>
    </submittedName>
</protein>
<feature type="region of interest" description="Disordered" evidence="1">
    <location>
        <begin position="21"/>
        <end position="51"/>
    </location>
</feature>
<dbReference type="AlphaFoldDB" id="A0A450V6W6"/>
<sequence length="75" mass="8419">MIAAYRQRNLNESRLVYNLLSNEDQPLPIDKDNQRSQDRENQSEIFSNGITNGYGANHLPLVFAQPGKSGTEKVG</sequence>
<dbReference type="EMBL" id="CAADFH010000118">
    <property type="protein sequence ID" value="VFK00518.1"/>
    <property type="molecule type" value="Genomic_DNA"/>
</dbReference>
<accession>A0A450V6W6</accession>
<reference evidence="2" key="1">
    <citation type="submission" date="2019-02" db="EMBL/GenBank/DDBJ databases">
        <authorList>
            <person name="Gruber-Vodicka R. H."/>
            <person name="Seah K. B. B."/>
        </authorList>
    </citation>
    <scope>NUCLEOTIDE SEQUENCE</scope>
    <source>
        <strain evidence="2">BECK_M6</strain>
    </source>
</reference>
<gene>
    <name evidence="2" type="ORF">BECKLFY1418A_GA0070994_11186</name>
</gene>
<organism evidence="2">
    <name type="scientific">Candidatus Kentrum sp. LFY</name>
    <dbReference type="NCBI Taxonomy" id="2126342"/>
    <lineage>
        <taxon>Bacteria</taxon>
        <taxon>Pseudomonadati</taxon>
        <taxon>Pseudomonadota</taxon>
        <taxon>Gammaproteobacteria</taxon>
        <taxon>Candidatus Kentrum</taxon>
    </lineage>
</organism>
<evidence type="ECO:0000313" key="2">
    <source>
        <dbReference type="EMBL" id="VFK00518.1"/>
    </source>
</evidence>
<feature type="compositionally biased region" description="Basic and acidic residues" evidence="1">
    <location>
        <begin position="29"/>
        <end position="42"/>
    </location>
</feature>
<name>A0A450V6W6_9GAMM</name>
<proteinExistence type="predicted"/>
<evidence type="ECO:0000256" key="1">
    <source>
        <dbReference type="SAM" id="MobiDB-lite"/>
    </source>
</evidence>